<proteinExistence type="predicted"/>
<organism evidence="1">
    <name type="scientific">Aeromonas hydrophila</name>
    <dbReference type="NCBI Taxonomy" id="644"/>
    <lineage>
        <taxon>Bacteria</taxon>
        <taxon>Pseudomonadati</taxon>
        <taxon>Pseudomonadota</taxon>
        <taxon>Gammaproteobacteria</taxon>
        <taxon>Aeromonadales</taxon>
        <taxon>Aeromonadaceae</taxon>
        <taxon>Aeromonas</taxon>
    </lineage>
</organism>
<dbReference type="SUPFAM" id="SSF52540">
    <property type="entry name" value="P-loop containing nucleoside triphosphate hydrolases"/>
    <property type="match status" value="1"/>
</dbReference>
<keyword evidence="1" id="KW-0808">Transferase</keyword>
<reference evidence="1" key="1">
    <citation type="journal article" date="2005" name="Appl. Environ. Microbiol.">
        <title>Identification and characterization of putative virulence genes and gene clusters in Aeromonas hydrophila PPD134/91.</title>
        <authorList>
            <person name="Yu H.B."/>
            <person name="Zhang Y.L."/>
            <person name="Lau Y.L."/>
            <person name="Yao F."/>
            <person name="Vilches S."/>
            <person name="Merino S."/>
            <person name="Tomas J.M."/>
            <person name="Howard S.P."/>
            <person name="Leung K.Y."/>
        </authorList>
    </citation>
    <scope>NUCLEOTIDE SEQUENCE</scope>
    <source>
        <strain evidence="1">AH-1</strain>
    </source>
</reference>
<dbReference type="Gene3D" id="3.40.50.300">
    <property type="entry name" value="P-loop containing nucleotide triphosphate hydrolases"/>
    <property type="match status" value="1"/>
</dbReference>
<accession>Q5VIY8</accession>
<evidence type="ECO:0000313" key="1">
    <source>
        <dbReference type="EMBL" id="AAS45572.1"/>
    </source>
</evidence>
<dbReference type="PANTHER" id="PTHR37807:SF3">
    <property type="entry name" value="OS07G0160300 PROTEIN"/>
    <property type="match status" value="1"/>
</dbReference>
<sequence>MIGREAGLSSRVFDDGCRAREAAGGHIPCNLEQDAVGAMAIRYPMVWILLLSREWDMLIIFSGLPGSGKSTIARALARRLGAVYLRIDTIEQAIRAAEQADNEMGPAGYFVAYGLARENLALGSIVITDSVNPIQLTRDAYHDIARSVGVPCLDVEVVCSNSKLHRERVENRTVDIEGLALPDWQAVIDRDYQPWDRERLVLDSATLSVTQGVEKIVAALAKPL</sequence>
<protein>
    <submittedName>
        <fullName evidence="1">Predicted kinase</fullName>
    </submittedName>
</protein>
<dbReference type="PANTHER" id="PTHR37807">
    <property type="entry name" value="OS07G0160300 PROTEIN"/>
    <property type="match status" value="1"/>
</dbReference>
<dbReference type="EMBL" id="AY442275">
    <property type="protein sequence ID" value="AAS45572.1"/>
    <property type="molecule type" value="Genomic_DNA"/>
</dbReference>
<dbReference type="GO" id="GO:0016301">
    <property type="term" value="F:kinase activity"/>
    <property type="evidence" value="ECO:0007669"/>
    <property type="project" value="UniProtKB-KW"/>
</dbReference>
<dbReference type="Pfam" id="PF13671">
    <property type="entry name" value="AAA_33"/>
    <property type="match status" value="1"/>
</dbReference>
<dbReference type="AlphaFoldDB" id="Q5VIY8"/>
<keyword evidence="1" id="KW-0418">Kinase</keyword>
<name>Q5VIY8_AERHY</name>
<dbReference type="InterPro" id="IPR027417">
    <property type="entry name" value="P-loop_NTPase"/>
</dbReference>